<organism evidence="2">
    <name type="scientific">Oryza brachyantha</name>
    <name type="common">malo sina</name>
    <dbReference type="NCBI Taxonomy" id="4533"/>
    <lineage>
        <taxon>Eukaryota</taxon>
        <taxon>Viridiplantae</taxon>
        <taxon>Streptophyta</taxon>
        <taxon>Embryophyta</taxon>
        <taxon>Tracheophyta</taxon>
        <taxon>Spermatophyta</taxon>
        <taxon>Magnoliopsida</taxon>
        <taxon>Liliopsida</taxon>
        <taxon>Poales</taxon>
        <taxon>Poaceae</taxon>
        <taxon>BOP clade</taxon>
        <taxon>Oryzoideae</taxon>
        <taxon>Oryzeae</taxon>
        <taxon>Oryzinae</taxon>
        <taxon>Oryza</taxon>
    </lineage>
</organism>
<reference evidence="2" key="2">
    <citation type="submission" date="2013-04" db="UniProtKB">
        <authorList>
            <consortium name="EnsemblPlants"/>
        </authorList>
    </citation>
    <scope>IDENTIFICATION</scope>
</reference>
<keyword evidence="3" id="KW-1185">Reference proteome</keyword>
<name>J3KY99_ORYBR</name>
<dbReference type="AlphaFoldDB" id="J3KY99"/>
<reference evidence="2" key="1">
    <citation type="journal article" date="2013" name="Nat. Commun.">
        <title>Whole-genome sequencing of Oryza brachyantha reveals mechanisms underlying Oryza genome evolution.</title>
        <authorList>
            <person name="Chen J."/>
            <person name="Huang Q."/>
            <person name="Gao D."/>
            <person name="Wang J."/>
            <person name="Lang Y."/>
            <person name="Liu T."/>
            <person name="Li B."/>
            <person name="Bai Z."/>
            <person name="Luis Goicoechea J."/>
            <person name="Liang C."/>
            <person name="Chen C."/>
            <person name="Zhang W."/>
            <person name="Sun S."/>
            <person name="Liao Y."/>
            <person name="Zhang X."/>
            <person name="Yang L."/>
            <person name="Song C."/>
            <person name="Wang M."/>
            <person name="Shi J."/>
            <person name="Liu G."/>
            <person name="Liu J."/>
            <person name="Zhou H."/>
            <person name="Zhou W."/>
            <person name="Yu Q."/>
            <person name="An N."/>
            <person name="Chen Y."/>
            <person name="Cai Q."/>
            <person name="Wang B."/>
            <person name="Liu B."/>
            <person name="Min J."/>
            <person name="Huang Y."/>
            <person name="Wu H."/>
            <person name="Li Z."/>
            <person name="Zhang Y."/>
            <person name="Yin Y."/>
            <person name="Song W."/>
            <person name="Jiang J."/>
            <person name="Jackson S.A."/>
            <person name="Wing R.A."/>
            <person name="Wang J."/>
            <person name="Chen M."/>
        </authorList>
    </citation>
    <scope>NUCLEOTIDE SEQUENCE [LARGE SCALE GENOMIC DNA]</scope>
    <source>
        <strain evidence="2">cv. IRGC 101232</strain>
    </source>
</reference>
<feature type="compositionally biased region" description="Basic and acidic residues" evidence="1">
    <location>
        <begin position="1"/>
        <end position="25"/>
    </location>
</feature>
<evidence type="ECO:0000313" key="2">
    <source>
        <dbReference type="EnsemblPlants" id="OB01G19550.1"/>
    </source>
</evidence>
<evidence type="ECO:0000313" key="3">
    <source>
        <dbReference type="Proteomes" id="UP000006038"/>
    </source>
</evidence>
<protein>
    <submittedName>
        <fullName evidence="2">Uncharacterized protein</fullName>
    </submittedName>
</protein>
<sequence length="105" mass="11751">MCRNRPRYEFSSDEIKDHGNSEARTRATAPDPSLYRPKHQRRGALAHASCHVPTSPFGCLRPPDVLSGPGTTSLQGLFFFDQESTRALNRLYYLKTKEGASLSIL</sequence>
<accession>J3KY99</accession>
<dbReference type="Proteomes" id="UP000006038">
    <property type="component" value="Chromosome 1"/>
</dbReference>
<dbReference type="Gramene" id="OB01G19550.1">
    <property type="protein sequence ID" value="OB01G19550.1"/>
    <property type="gene ID" value="OB01G19550"/>
</dbReference>
<feature type="region of interest" description="Disordered" evidence="1">
    <location>
        <begin position="1"/>
        <end position="40"/>
    </location>
</feature>
<dbReference type="HOGENOM" id="CLU_2240720_0_0_1"/>
<evidence type="ECO:0000256" key="1">
    <source>
        <dbReference type="SAM" id="MobiDB-lite"/>
    </source>
</evidence>
<dbReference type="EnsemblPlants" id="OB01G19550.1">
    <property type="protein sequence ID" value="OB01G19550.1"/>
    <property type="gene ID" value="OB01G19550"/>
</dbReference>
<proteinExistence type="predicted"/>